<evidence type="ECO:0000313" key="9">
    <source>
        <dbReference type="EMBL" id="MBW0503967.1"/>
    </source>
</evidence>
<keyword evidence="3 7" id="KW-0812">Transmembrane</keyword>
<dbReference type="Pfam" id="PF03188">
    <property type="entry name" value="Cytochrom_B561"/>
    <property type="match status" value="1"/>
</dbReference>
<keyword evidence="10" id="KW-1185">Reference proteome</keyword>
<dbReference type="SUPFAM" id="SSF49344">
    <property type="entry name" value="CBD9-like"/>
    <property type="match status" value="1"/>
</dbReference>
<evidence type="ECO:0000256" key="2">
    <source>
        <dbReference type="ARBA" id="ARBA00022448"/>
    </source>
</evidence>
<dbReference type="AlphaFoldDB" id="A0A9Q3HH27"/>
<evidence type="ECO:0000256" key="5">
    <source>
        <dbReference type="ARBA" id="ARBA00022989"/>
    </source>
</evidence>
<proteinExistence type="predicted"/>
<dbReference type="Gene3D" id="2.60.40.1210">
    <property type="entry name" value="Cellobiose dehydrogenase, cytochrome domain"/>
    <property type="match status" value="1"/>
</dbReference>
<evidence type="ECO:0000256" key="4">
    <source>
        <dbReference type="ARBA" id="ARBA00022982"/>
    </source>
</evidence>
<reference evidence="9" key="1">
    <citation type="submission" date="2021-03" db="EMBL/GenBank/DDBJ databases">
        <title>Draft genome sequence of rust myrtle Austropuccinia psidii MF-1, a brazilian biotype.</title>
        <authorList>
            <person name="Quecine M.C."/>
            <person name="Pachon D.M.R."/>
            <person name="Bonatelli M.L."/>
            <person name="Correr F.H."/>
            <person name="Franceschini L.M."/>
            <person name="Leite T.F."/>
            <person name="Margarido G.R.A."/>
            <person name="Almeida C.A."/>
            <person name="Ferrarezi J.A."/>
            <person name="Labate C.A."/>
        </authorList>
    </citation>
    <scope>NUCLEOTIDE SEQUENCE</scope>
    <source>
        <strain evidence="9">MF-1</strain>
    </source>
</reference>
<dbReference type="EMBL" id="AVOT02017667">
    <property type="protein sequence ID" value="MBW0503967.1"/>
    <property type="molecule type" value="Genomic_DNA"/>
</dbReference>
<dbReference type="Proteomes" id="UP000765509">
    <property type="component" value="Unassembled WGS sequence"/>
</dbReference>
<keyword evidence="5 7" id="KW-1133">Transmembrane helix</keyword>
<evidence type="ECO:0000259" key="8">
    <source>
        <dbReference type="PROSITE" id="PS50939"/>
    </source>
</evidence>
<evidence type="ECO:0000256" key="3">
    <source>
        <dbReference type="ARBA" id="ARBA00022692"/>
    </source>
</evidence>
<keyword evidence="6 7" id="KW-0472">Membrane</keyword>
<dbReference type="Gene3D" id="1.20.120.1770">
    <property type="match status" value="1"/>
</dbReference>
<dbReference type="PANTHER" id="PTHR47797:SF3">
    <property type="entry name" value="CYTOCHROME B561 DOMAIN-CONTAINING PROTEIN"/>
    <property type="match status" value="1"/>
</dbReference>
<dbReference type="PROSITE" id="PS50939">
    <property type="entry name" value="CYTOCHROME_B561"/>
    <property type="match status" value="1"/>
</dbReference>
<feature type="transmembrane region" description="Helical" evidence="7">
    <location>
        <begin position="201"/>
        <end position="228"/>
    </location>
</feature>
<dbReference type="GO" id="GO:0016020">
    <property type="term" value="C:membrane"/>
    <property type="evidence" value="ECO:0007669"/>
    <property type="project" value="UniProtKB-SubCell"/>
</dbReference>
<comment type="subcellular location">
    <subcellularLocation>
        <location evidence="1">Membrane</location>
    </subcellularLocation>
</comment>
<organism evidence="9 10">
    <name type="scientific">Austropuccinia psidii MF-1</name>
    <dbReference type="NCBI Taxonomy" id="1389203"/>
    <lineage>
        <taxon>Eukaryota</taxon>
        <taxon>Fungi</taxon>
        <taxon>Dikarya</taxon>
        <taxon>Basidiomycota</taxon>
        <taxon>Pucciniomycotina</taxon>
        <taxon>Pucciniomycetes</taxon>
        <taxon>Pucciniales</taxon>
        <taxon>Sphaerophragmiaceae</taxon>
        <taxon>Austropuccinia</taxon>
    </lineage>
</organism>
<accession>A0A9Q3HH27</accession>
<evidence type="ECO:0000256" key="7">
    <source>
        <dbReference type="SAM" id="Phobius"/>
    </source>
</evidence>
<feature type="transmembrane region" description="Helical" evidence="7">
    <location>
        <begin position="240"/>
        <end position="262"/>
    </location>
</feature>
<dbReference type="CDD" id="cd08760">
    <property type="entry name" value="Cyt_b561_FRRS1_like"/>
    <property type="match status" value="1"/>
</dbReference>
<dbReference type="SMART" id="SM00665">
    <property type="entry name" value="B561"/>
    <property type="match status" value="1"/>
</dbReference>
<dbReference type="Pfam" id="PF16010">
    <property type="entry name" value="CDH-cyt"/>
    <property type="match status" value="1"/>
</dbReference>
<dbReference type="OrthoDB" id="19261at2759"/>
<evidence type="ECO:0000256" key="1">
    <source>
        <dbReference type="ARBA" id="ARBA00004370"/>
    </source>
</evidence>
<keyword evidence="2" id="KW-0813">Transport</keyword>
<comment type="caution">
    <text evidence="9">The sequence shown here is derived from an EMBL/GenBank/DDBJ whole genome shotgun (WGS) entry which is preliminary data.</text>
</comment>
<feature type="domain" description="Cytochrome b561" evidence="8">
    <location>
        <begin position="169"/>
        <end position="353"/>
    </location>
</feature>
<sequence>MEDVTSMSIGNFNWTASKFATSLFNAAVFLNETHAIFKLTFSILPSELGWFSVGHGTRMSNSRMMILWPTRGFMGQYDWRTAYCKSSGHTLPTLVPRSEADSSKIIVESKNPEDSLHAIIVTRPLVLSTSDILQKAPGQRLVWAMSSTPPDSVNGSFGLNFHDKGHGTMNLDLSIPTLPDGSPSIGEARVEELIHSKKHDILITLHATFLTIAWVLCAPAAIILARYLRDTSPNWVRVHWILQTLTVLLTFAGIACAAIAVGLGSHCDTPQKQMGLSVVIGMTAQAVEGSIIHRIRKRSHEKSSPAKRPLINTLHSIFGRLLTVFAWVTIAFGIKEWEFLGRSTPFGTQAKSH</sequence>
<name>A0A9Q3HH27_9BASI</name>
<dbReference type="InterPro" id="IPR015920">
    <property type="entry name" value="Cellobiose_DH-like_cyt"/>
</dbReference>
<gene>
    <name evidence="9" type="ORF">O181_043682</name>
</gene>
<feature type="transmembrane region" description="Helical" evidence="7">
    <location>
        <begin position="313"/>
        <end position="334"/>
    </location>
</feature>
<evidence type="ECO:0000256" key="6">
    <source>
        <dbReference type="ARBA" id="ARBA00023136"/>
    </source>
</evidence>
<dbReference type="PANTHER" id="PTHR47797">
    <property type="entry name" value="DEHYDROGENASE, PUTATIVE (AFU_ORTHOLOGUE AFUA_8G05805)-RELATED"/>
    <property type="match status" value="1"/>
</dbReference>
<dbReference type="InterPro" id="IPR006593">
    <property type="entry name" value="Cyt_b561/ferric_Rdtase_TM"/>
</dbReference>
<evidence type="ECO:0000313" key="10">
    <source>
        <dbReference type="Proteomes" id="UP000765509"/>
    </source>
</evidence>
<keyword evidence="4" id="KW-0249">Electron transport</keyword>
<protein>
    <recommendedName>
        <fullName evidence="8">Cytochrome b561 domain-containing protein</fullName>
    </recommendedName>
</protein>